<dbReference type="RefSeq" id="XP_060444985.1">
    <property type="nucleotide sequence ID" value="XM_060584565.1"/>
</dbReference>
<sequence>MIYEYSDMVPLQKRLWVNLSSIYSEAHWERVVCRVCSKTADICFCLRPTLLVTKGTIRNEVMDLLFAKNDFQFEPSCWFSLSELNDPNLRPSRLRTPPRLRELWTELISRMRRITITLRWDKAYLTAVSSALIRNAHNVTELTFFLPNGKKKRQAG</sequence>
<dbReference type="Proteomes" id="UP001243989">
    <property type="component" value="Unassembled WGS sequence"/>
</dbReference>
<proteinExistence type="predicted"/>
<evidence type="ECO:0000313" key="2">
    <source>
        <dbReference type="Proteomes" id="UP001243989"/>
    </source>
</evidence>
<comment type="caution">
    <text evidence="1">The sequence shown here is derived from an EMBL/GenBank/DDBJ whole genome shotgun (WGS) entry which is preliminary data.</text>
</comment>
<name>A0AAI9ZSU2_9PEZI</name>
<protein>
    <submittedName>
        <fullName evidence="1">Uncharacterized protein</fullName>
    </submittedName>
</protein>
<organism evidence="1 2">
    <name type="scientific">Colletotrichum phormii</name>
    <dbReference type="NCBI Taxonomy" id="359342"/>
    <lineage>
        <taxon>Eukaryota</taxon>
        <taxon>Fungi</taxon>
        <taxon>Dikarya</taxon>
        <taxon>Ascomycota</taxon>
        <taxon>Pezizomycotina</taxon>
        <taxon>Sordariomycetes</taxon>
        <taxon>Hypocreomycetidae</taxon>
        <taxon>Glomerellales</taxon>
        <taxon>Glomerellaceae</taxon>
        <taxon>Colletotrichum</taxon>
        <taxon>Colletotrichum acutatum species complex</taxon>
    </lineage>
</organism>
<gene>
    <name evidence="1" type="ORF">BDP81DRAFT_320929</name>
</gene>
<dbReference type="EMBL" id="JAHMHQ010000011">
    <property type="protein sequence ID" value="KAK1636378.1"/>
    <property type="molecule type" value="Genomic_DNA"/>
</dbReference>
<accession>A0AAI9ZSU2</accession>
<dbReference type="AlphaFoldDB" id="A0AAI9ZSU2"/>
<evidence type="ECO:0000313" key="1">
    <source>
        <dbReference type="EMBL" id="KAK1636378.1"/>
    </source>
</evidence>
<keyword evidence="2" id="KW-1185">Reference proteome</keyword>
<reference evidence="1" key="1">
    <citation type="submission" date="2021-06" db="EMBL/GenBank/DDBJ databases">
        <title>Comparative genomics, transcriptomics and evolutionary studies reveal genomic signatures of adaptation to plant cell wall in hemibiotrophic fungi.</title>
        <authorList>
            <consortium name="DOE Joint Genome Institute"/>
            <person name="Baroncelli R."/>
            <person name="Diaz J.F."/>
            <person name="Benocci T."/>
            <person name="Peng M."/>
            <person name="Battaglia E."/>
            <person name="Haridas S."/>
            <person name="Andreopoulos W."/>
            <person name="Labutti K."/>
            <person name="Pangilinan J."/>
            <person name="Floch G.L."/>
            <person name="Makela M.R."/>
            <person name="Henrissat B."/>
            <person name="Grigoriev I.V."/>
            <person name="Crouch J.A."/>
            <person name="De Vries R.P."/>
            <person name="Sukno S.A."/>
            <person name="Thon M.R."/>
        </authorList>
    </citation>
    <scope>NUCLEOTIDE SEQUENCE</scope>
    <source>
        <strain evidence="1">CBS 102054</strain>
    </source>
</reference>
<dbReference type="GeneID" id="85469427"/>